<dbReference type="GO" id="GO:0003723">
    <property type="term" value="F:RNA binding"/>
    <property type="evidence" value="ECO:0007669"/>
    <property type="project" value="UniProtKB-KW"/>
</dbReference>
<accession>A0A6S6QMZ4</accession>
<keyword evidence="2" id="KW-0479">Metal-binding</keyword>
<proteinExistence type="predicted"/>
<dbReference type="GO" id="GO:0046872">
    <property type="term" value="F:metal ion binding"/>
    <property type="evidence" value="ECO:0007669"/>
    <property type="project" value="UniProtKB-KW"/>
</dbReference>
<evidence type="ECO:0000313" key="9">
    <source>
        <dbReference type="Proteomes" id="UP000515317"/>
    </source>
</evidence>
<evidence type="ECO:0000313" key="8">
    <source>
        <dbReference type="EMBL" id="BCJ90756.1"/>
    </source>
</evidence>
<name>A0A6S6QMZ4_9HYPH</name>
<reference evidence="8 9" key="1">
    <citation type="submission" date="2020-08" db="EMBL/GenBank/DDBJ databases">
        <title>Genome sequence of Rhizobiales bacterium strain IZ6.</title>
        <authorList>
            <person name="Nakai R."/>
            <person name="Naganuma T."/>
        </authorList>
    </citation>
    <scope>NUCLEOTIDE SEQUENCE [LARGE SCALE GENOMIC DNA]</scope>
    <source>
        <strain evidence="8 9">IZ6</strain>
    </source>
</reference>
<dbReference type="EMBL" id="AP023361">
    <property type="protein sequence ID" value="BCJ90756.1"/>
    <property type="molecule type" value="Genomic_DNA"/>
</dbReference>
<dbReference type="InterPro" id="IPR036866">
    <property type="entry name" value="RibonucZ/Hydroxyglut_hydro"/>
</dbReference>
<dbReference type="Proteomes" id="UP000515317">
    <property type="component" value="Chromosome"/>
</dbReference>
<dbReference type="InterPro" id="IPR055132">
    <property type="entry name" value="RNase_J_b_CASP"/>
</dbReference>
<dbReference type="Gene3D" id="3.40.50.10710">
    <property type="entry name" value="Metallo-hydrolase/oxidoreductase"/>
    <property type="match status" value="1"/>
</dbReference>
<feature type="domain" description="Metallo-beta-lactamase" evidence="7">
    <location>
        <begin position="21"/>
        <end position="221"/>
    </location>
</feature>
<evidence type="ECO:0000256" key="5">
    <source>
        <dbReference type="ARBA" id="ARBA00022839"/>
    </source>
</evidence>
<dbReference type="Pfam" id="PF00753">
    <property type="entry name" value="Lactamase_B"/>
    <property type="match status" value="1"/>
</dbReference>
<evidence type="ECO:0000256" key="2">
    <source>
        <dbReference type="ARBA" id="ARBA00022723"/>
    </source>
</evidence>
<gene>
    <name evidence="8" type="ORF">IZ6_14910</name>
</gene>
<keyword evidence="5" id="KW-0269">Exonuclease</keyword>
<protein>
    <submittedName>
        <fullName evidence="8">RNase J family beta-CASP ribonuclease</fullName>
    </submittedName>
</protein>
<dbReference type="SUPFAM" id="SSF56281">
    <property type="entry name" value="Metallo-hydrolase/oxidoreductase"/>
    <property type="match status" value="1"/>
</dbReference>
<keyword evidence="6" id="KW-0694">RNA-binding</keyword>
<sequence length="556" mass="60449">MSTDQTHELVFLPLGGVGEIGMNMSLYGYGPPRQRKWIMVDCGVTFGHASETPGVDLILPDIRFAEAEKHNILALLLTHGHEDHIGAVLDLWPRLNIPVVATPFTAGLLAAKREGERNAPNVPVQVVAPHGKVAFGPFSVEFVPVAHSIPEANALAIRTPAGLVVHTGDWKLDKKSTTSGVTDEARFRALGEEGVLAVIGDSTNAVRDGHSASELDVSQTMVDLIKTAPARVAVTTFASHIPRIRTVADAALAVGREIVVVGRAMERTVQVARETGFLDGVPEFRSTDVFGFLPPENALLLLTGSQGEPRAALARIATDDHPEISLSKGDRVIFSSRTIPGNEREVNRIINNLIDRGIEVVTDRDRMVHVSGHPRRGEMEELYSWLKPKLIVPVHGEPLHLFEHEKLAKKLGIACGNVRNGQMLRLSPGKAEIIDETLSGRLYKDGDLLITNDEPVRERRRLAFAGVVSVAVALDNRGEIASDAEIQISGLPDKDAEGDTFADIVHDAVLDALENLPRNKRRDPDFVSDALRRAVRAEINASWGKKPLVQVMVVVV</sequence>
<dbReference type="InterPro" id="IPR001279">
    <property type="entry name" value="Metallo-B-lactamas"/>
</dbReference>
<dbReference type="Gene3D" id="3.10.20.580">
    <property type="match status" value="1"/>
</dbReference>
<dbReference type="Pfam" id="PF07521">
    <property type="entry name" value="RMMBL"/>
    <property type="match status" value="1"/>
</dbReference>
<dbReference type="SMART" id="SM00849">
    <property type="entry name" value="Lactamase_B"/>
    <property type="match status" value="1"/>
</dbReference>
<dbReference type="GO" id="GO:0004527">
    <property type="term" value="F:exonuclease activity"/>
    <property type="evidence" value="ECO:0007669"/>
    <property type="project" value="UniProtKB-KW"/>
</dbReference>
<dbReference type="InterPro" id="IPR042173">
    <property type="entry name" value="RNase_J_2"/>
</dbReference>
<dbReference type="AlphaFoldDB" id="A0A6S6QMZ4"/>
<keyword evidence="3" id="KW-0378">Hydrolase</keyword>
<keyword evidence="9" id="KW-1185">Reference proteome</keyword>
<dbReference type="PANTHER" id="PTHR43694:SF1">
    <property type="entry name" value="RIBONUCLEASE J"/>
    <property type="match status" value="1"/>
</dbReference>
<dbReference type="InterPro" id="IPR041636">
    <property type="entry name" value="RNase_J_C"/>
</dbReference>
<dbReference type="PANTHER" id="PTHR43694">
    <property type="entry name" value="RIBONUCLEASE J"/>
    <property type="match status" value="1"/>
</dbReference>
<dbReference type="Pfam" id="PF22505">
    <property type="entry name" value="RNase_J_b_CASP"/>
    <property type="match status" value="1"/>
</dbReference>
<dbReference type="RefSeq" id="WP_222877364.1">
    <property type="nucleotide sequence ID" value="NZ_AP023361.1"/>
</dbReference>
<dbReference type="CDD" id="cd07714">
    <property type="entry name" value="RNaseJ_MBL-fold"/>
    <property type="match status" value="1"/>
</dbReference>
<dbReference type="Gene3D" id="3.60.15.10">
    <property type="entry name" value="Ribonuclease Z/Hydroxyacylglutathione hydrolase-like"/>
    <property type="match status" value="1"/>
</dbReference>
<organism evidence="8 9">
    <name type="scientific">Terrihabitans soli</name>
    <dbReference type="NCBI Taxonomy" id="708113"/>
    <lineage>
        <taxon>Bacteria</taxon>
        <taxon>Pseudomonadati</taxon>
        <taxon>Pseudomonadota</taxon>
        <taxon>Alphaproteobacteria</taxon>
        <taxon>Hyphomicrobiales</taxon>
        <taxon>Terrihabitans</taxon>
    </lineage>
</organism>
<dbReference type="KEGG" id="tso:IZ6_14910"/>
<evidence type="ECO:0000256" key="4">
    <source>
        <dbReference type="ARBA" id="ARBA00022833"/>
    </source>
</evidence>
<evidence type="ECO:0000256" key="6">
    <source>
        <dbReference type="ARBA" id="ARBA00022884"/>
    </source>
</evidence>
<keyword evidence="4" id="KW-0862">Zinc</keyword>
<dbReference type="Pfam" id="PF17770">
    <property type="entry name" value="RNase_J_C"/>
    <property type="match status" value="1"/>
</dbReference>
<evidence type="ECO:0000256" key="1">
    <source>
        <dbReference type="ARBA" id="ARBA00022722"/>
    </source>
</evidence>
<evidence type="ECO:0000256" key="3">
    <source>
        <dbReference type="ARBA" id="ARBA00022801"/>
    </source>
</evidence>
<keyword evidence="1" id="KW-0540">Nuclease</keyword>
<dbReference type="InterPro" id="IPR011108">
    <property type="entry name" value="RMMBL"/>
</dbReference>
<evidence type="ECO:0000259" key="7">
    <source>
        <dbReference type="SMART" id="SM00849"/>
    </source>
</evidence>